<dbReference type="EC" id="3.6.4.12" evidence="11"/>
<dbReference type="GO" id="GO:0043596">
    <property type="term" value="C:nuclear replication fork"/>
    <property type="evidence" value="ECO:0007669"/>
    <property type="project" value="UniProtKB-ARBA"/>
</dbReference>
<evidence type="ECO:0000313" key="15">
    <source>
        <dbReference type="Proteomes" id="UP000305067"/>
    </source>
</evidence>
<feature type="region of interest" description="Disordered" evidence="12">
    <location>
        <begin position="494"/>
        <end position="525"/>
    </location>
</feature>
<dbReference type="InterPro" id="IPR018525">
    <property type="entry name" value="MCM_CS"/>
</dbReference>
<dbReference type="CDD" id="cd17755">
    <property type="entry name" value="MCM4"/>
    <property type="match status" value="1"/>
</dbReference>
<dbReference type="InterPro" id="IPR012340">
    <property type="entry name" value="NA-bd_OB-fold"/>
</dbReference>
<dbReference type="OrthoDB" id="10251574at2759"/>
<dbReference type="Gene3D" id="2.40.50.140">
    <property type="entry name" value="Nucleic acid-binding proteins"/>
    <property type="match status" value="1"/>
</dbReference>
<evidence type="ECO:0000256" key="9">
    <source>
        <dbReference type="ARBA" id="ARBA00023242"/>
    </source>
</evidence>
<dbReference type="InterPro" id="IPR027925">
    <property type="entry name" value="MCM_N"/>
</dbReference>
<dbReference type="PRINTS" id="PR01660">
    <property type="entry name" value="MCMPROTEIN4"/>
</dbReference>
<feature type="compositionally biased region" description="Low complexity" evidence="12">
    <location>
        <begin position="130"/>
        <end position="140"/>
    </location>
</feature>
<dbReference type="Pfam" id="PF17855">
    <property type="entry name" value="MCM_lid"/>
    <property type="match status" value="1"/>
</dbReference>
<feature type="compositionally biased region" description="Polar residues" evidence="12">
    <location>
        <begin position="167"/>
        <end position="177"/>
    </location>
</feature>
<dbReference type="GO" id="GO:1902975">
    <property type="term" value="P:mitotic DNA replication initiation"/>
    <property type="evidence" value="ECO:0007669"/>
    <property type="project" value="TreeGrafter"/>
</dbReference>
<dbReference type="InterPro" id="IPR041562">
    <property type="entry name" value="MCM_lid"/>
</dbReference>
<dbReference type="EMBL" id="ML178816">
    <property type="protein sequence ID" value="TFL05658.1"/>
    <property type="molecule type" value="Genomic_DNA"/>
</dbReference>
<keyword evidence="9 11" id="KW-0539">Nucleus</keyword>
<dbReference type="InterPro" id="IPR031327">
    <property type="entry name" value="MCM"/>
</dbReference>
<feature type="domain" description="MCM C-terminal AAA(+) ATPase" evidence="13">
    <location>
        <begin position="552"/>
        <end position="763"/>
    </location>
</feature>
<dbReference type="Pfam" id="PF00493">
    <property type="entry name" value="MCM"/>
    <property type="match status" value="1"/>
</dbReference>
<comment type="subcellular location">
    <subcellularLocation>
        <location evidence="1">Nucleus</location>
    </subcellularLocation>
</comment>
<evidence type="ECO:0000259" key="13">
    <source>
        <dbReference type="PROSITE" id="PS50051"/>
    </source>
</evidence>
<evidence type="ECO:0000256" key="7">
    <source>
        <dbReference type="ARBA" id="ARBA00022840"/>
    </source>
</evidence>
<feature type="compositionally biased region" description="Low complexity" evidence="12">
    <location>
        <begin position="78"/>
        <end position="94"/>
    </location>
</feature>
<keyword evidence="8 10" id="KW-0238">DNA-binding</keyword>
<dbReference type="Gene3D" id="2.20.28.10">
    <property type="match status" value="1"/>
</dbReference>
<dbReference type="PANTHER" id="PTHR11630">
    <property type="entry name" value="DNA REPLICATION LICENSING FACTOR MCM FAMILY MEMBER"/>
    <property type="match status" value="1"/>
</dbReference>
<reference evidence="14 15" key="1">
    <citation type="journal article" date="2019" name="Nat. Ecol. Evol.">
        <title>Megaphylogeny resolves global patterns of mushroom evolution.</title>
        <authorList>
            <person name="Varga T."/>
            <person name="Krizsan K."/>
            <person name="Foldi C."/>
            <person name="Dima B."/>
            <person name="Sanchez-Garcia M."/>
            <person name="Sanchez-Ramirez S."/>
            <person name="Szollosi G.J."/>
            <person name="Szarkandi J.G."/>
            <person name="Papp V."/>
            <person name="Albert L."/>
            <person name="Andreopoulos W."/>
            <person name="Angelini C."/>
            <person name="Antonin V."/>
            <person name="Barry K.W."/>
            <person name="Bougher N.L."/>
            <person name="Buchanan P."/>
            <person name="Buyck B."/>
            <person name="Bense V."/>
            <person name="Catcheside P."/>
            <person name="Chovatia M."/>
            <person name="Cooper J."/>
            <person name="Damon W."/>
            <person name="Desjardin D."/>
            <person name="Finy P."/>
            <person name="Geml J."/>
            <person name="Haridas S."/>
            <person name="Hughes K."/>
            <person name="Justo A."/>
            <person name="Karasinski D."/>
            <person name="Kautmanova I."/>
            <person name="Kiss B."/>
            <person name="Kocsube S."/>
            <person name="Kotiranta H."/>
            <person name="LaButti K.M."/>
            <person name="Lechner B.E."/>
            <person name="Liimatainen K."/>
            <person name="Lipzen A."/>
            <person name="Lukacs Z."/>
            <person name="Mihaltcheva S."/>
            <person name="Morgado L.N."/>
            <person name="Niskanen T."/>
            <person name="Noordeloos M.E."/>
            <person name="Ohm R.A."/>
            <person name="Ortiz-Santana B."/>
            <person name="Ovrebo C."/>
            <person name="Racz N."/>
            <person name="Riley R."/>
            <person name="Savchenko A."/>
            <person name="Shiryaev A."/>
            <person name="Soop K."/>
            <person name="Spirin V."/>
            <person name="Szebenyi C."/>
            <person name="Tomsovsky M."/>
            <person name="Tulloss R.E."/>
            <person name="Uehling J."/>
            <person name="Grigoriev I.V."/>
            <person name="Vagvolgyi C."/>
            <person name="Papp T."/>
            <person name="Martin F.M."/>
            <person name="Miettinen O."/>
            <person name="Hibbett D.S."/>
            <person name="Nagy L.G."/>
        </authorList>
    </citation>
    <scope>NUCLEOTIDE SEQUENCE [LARGE SCALE GENOMIC DNA]</scope>
    <source>
        <strain evidence="14 15">CBS 309.79</strain>
    </source>
</reference>
<dbReference type="PANTHER" id="PTHR11630:SF66">
    <property type="entry name" value="DNA REPLICATION LICENSING FACTOR MCM4"/>
    <property type="match status" value="1"/>
</dbReference>
<evidence type="ECO:0000256" key="8">
    <source>
        <dbReference type="ARBA" id="ARBA00023125"/>
    </source>
</evidence>
<dbReference type="Proteomes" id="UP000305067">
    <property type="component" value="Unassembled WGS sequence"/>
</dbReference>
<dbReference type="AlphaFoldDB" id="A0A5C3QWA8"/>
<organism evidence="14 15">
    <name type="scientific">Pterulicium gracile</name>
    <dbReference type="NCBI Taxonomy" id="1884261"/>
    <lineage>
        <taxon>Eukaryota</taxon>
        <taxon>Fungi</taxon>
        <taxon>Dikarya</taxon>
        <taxon>Basidiomycota</taxon>
        <taxon>Agaricomycotina</taxon>
        <taxon>Agaricomycetes</taxon>
        <taxon>Agaricomycetidae</taxon>
        <taxon>Agaricales</taxon>
        <taxon>Pleurotineae</taxon>
        <taxon>Pterulaceae</taxon>
        <taxon>Pterulicium</taxon>
    </lineage>
</organism>
<keyword evidence="3 11" id="KW-0235">DNA replication</keyword>
<dbReference type="SUPFAM" id="SSF52540">
    <property type="entry name" value="P-loop containing nucleoside triphosphate hydrolases"/>
    <property type="match status" value="1"/>
</dbReference>
<protein>
    <recommendedName>
        <fullName evidence="11">DNA replication licensing factor MCM4</fullName>
        <ecNumber evidence="11">3.6.4.12</ecNumber>
    </recommendedName>
</protein>
<comment type="subunit">
    <text evidence="11">Component of the MCM2-7 complex.</text>
</comment>
<dbReference type="PRINTS" id="PR01657">
    <property type="entry name" value="MCMFAMILY"/>
</dbReference>
<evidence type="ECO:0000256" key="11">
    <source>
        <dbReference type="RuleBase" id="RU368062"/>
    </source>
</evidence>
<comment type="function">
    <text evidence="11">Acts as component of the MCM2-7 complex (MCM complex) which is the replicative helicase essential for 'once per cell cycle' DNA replication initiation and elongation in eukaryotic cells. The active ATPase sites in the MCM2-7 ring are formed through the interaction surfaces of two neighboring subunits such that a critical structure of a conserved arginine finger motif is provided in trans relative to the ATP-binding site of the Walker A box of the adjacent subunit. The six ATPase active sites, however, are likely to contribute differentially to the complex helicase activity.</text>
</comment>
<dbReference type="PROSITE" id="PS50051">
    <property type="entry name" value="MCM_2"/>
    <property type="match status" value="1"/>
</dbReference>
<gene>
    <name evidence="14" type="ORF">BDV98DRAFT_499733</name>
</gene>
<dbReference type="GO" id="GO:0006279">
    <property type="term" value="P:premeiotic DNA replication"/>
    <property type="evidence" value="ECO:0007669"/>
    <property type="project" value="UniProtKB-ARBA"/>
</dbReference>
<evidence type="ECO:0000256" key="1">
    <source>
        <dbReference type="ARBA" id="ARBA00004123"/>
    </source>
</evidence>
<dbReference type="PROSITE" id="PS00847">
    <property type="entry name" value="MCM_1"/>
    <property type="match status" value="1"/>
</dbReference>
<evidence type="ECO:0000256" key="5">
    <source>
        <dbReference type="ARBA" id="ARBA00022801"/>
    </source>
</evidence>
<feature type="compositionally biased region" description="Polar residues" evidence="12">
    <location>
        <begin position="25"/>
        <end position="39"/>
    </location>
</feature>
<evidence type="ECO:0000256" key="3">
    <source>
        <dbReference type="ARBA" id="ARBA00022705"/>
    </source>
</evidence>
<evidence type="ECO:0000256" key="4">
    <source>
        <dbReference type="ARBA" id="ARBA00022741"/>
    </source>
</evidence>
<keyword evidence="4 10" id="KW-0547">Nucleotide-binding</keyword>
<comment type="catalytic activity">
    <reaction evidence="11">
        <text>ATP + H2O = ADP + phosphate + H(+)</text>
        <dbReference type="Rhea" id="RHEA:13065"/>
        <dbReference type="ChEBI" id="CHEBI:15377"/>
        <dbReference type="ChEBI" id="CHEBI:15378"/>
        <dbReference type="ChEBI" id="CHEBI:30616"/>
        <dbReference type="ChEBI" id="CHEBI:43474"/>
        <dbReference type="ChEBI" id="CHEBI:456216"/>
        <dbReference type="EC" id="3.6.4.12"/>
    </reaction>
</comment>
<evidence type="ECO:0000256" key="12">
    <source>
        <dbReference type="SAM" id="MobiDB-lite"/>
    </source>
</evidence>
<dbReference type="InterPro" id="IPR033762">
    <property type="entry name" value="MCM_OB"/>
</dbReference>
<keyword evidence="7 10" id="KW-0067">ATP-binding</keyword>
<keyword evidence="6 11" id="KW-0347">Helicase</keyword>
<evidence type="ECO:0000313" key="14">
    <source>
        <dbReference type="EMBL" id="TFL05658.1"/>
    </source>
</evidence>
<keyword evidence="15" id="KW-1185">Reference proteome</keyword>
<evidence type="ECO:0000256" key="10">
    <source>
        <dbReference type="RuleBase" id="RU004070"/>
    </source>
</evidence>
<dbReference type="FunFam" id="2.20.28.10:FF:000003">
    <property type="entry name" value="DNA helicase"/>
    <property type="match status" value="1"/>
</dbReference>
<dbReference type="GO" id="GO:0000727">
    <property type="term" value="P:double-strand break repair via break-induced replication"/>
    <property type="evidence" value="ECO:0007669"/>
    <property type="project" value="TreeGrafter"/>
</dbReference>
<dbReference type="GO" id="GO:0005524">
    <property type="term" value="F:ATP binding"/>
    <property type="evidence" value="ECO:0007669"/>
    <property type="project" value="UniProtKB-UniRule"/>
</dbReference>
<accession>A0A5C3QWA8</accession>
<name>A0A5C3QWA8_9AGAR</name>
<dbReference type="Pfam" id="PF14551">
    <property type="entry name" value="MCM_N"/>
    <property type="match status" value="1"/>
</dbReference>
<dbReference type="GO" id="GO:0042555">
    <property type="term" value="C:MCM complex"/>
    <property type="evidence" value="ECO:0007669"/>
    <property type="project" value="UniProtKB-UniRule"/>
</dbReference>
<dbReference type="GO" id="GO:0005656">
    <property type="term" value="C:nuclear pre-replicative complex"/>
    <property type="evidence" value="ECO:0007669"/>
    <property type="project" value="UniProtKB-ARBA"/>
</dbReference>
<keyword evidence="5 11" id="KW-0378">Hydrolase</keyword>
<dbReference type="GO" id="GO:0017116">
    <property type="term" value="F:single-stranded DNA helicase activity"/>
    <property type="evidence" value="ECO:0007669"/>
    <property type="project" value="TreeGrafter"/>
</dbReference>
<dbReference type="InterPro" id="IPR001208">
    <property type="entry name" value="MCM_dom"/>
</dbReference>
<dbReference type="InterPro" id="IPR027417">
    <property type="entry name" value="P-loop_NTPase"/>
</dbReference>
<dbReference type="GO" id="GO:0006271">
    <property type="term" value="P:DNA strand elongation involved in DNA replication"/>
    <property type="evidence" value="ECO:0007669"/>
    <property type="project" value="TreeGrafter"/>
</dbReference>
<dbReference type="GO" id="GO:0003697">
    <property type="term" value="F:single-stranded DNA binding"/>
    <property type="evidence" value="ECO:0007669"/>
    <property type="project" value="TreeGrafter"/>
</dbReference>
<dbReference type="STRING" id="1884261.A0A5C3QWA8"/>
<dbReference type="SUPFAM" id="SSF50249">
    <property type="entry name" value="Nucleic acid-binding proteins"/>
    <property type="match status" value="1"/>
</dbReference>
<dbReference type="GO" id="GO:0097373">
    <property type="term" value="C:MCM core complex"/>
    <property type="evidence" value="ECO:0007669"/>
    <property type="project" value="UniProtKB-ARBA"/>
</dbReference>
<sequence length="968" mass="106700">MSSPPALDFPSSDAPMDDASDRPSNSNPLFLPSTPSAAGTPSRRRYGGNTAENTPLRAVAARRAMGMSTPRRGPAPDARSSSPALNLSSSRGSVLGRGGQDSDILDFPSYVSPAGPARSQRRGDINSTLSLTPRRQTTQSRRTRLSTDEPDAPTSDGTGLDMPPSGPTLSAQGAPSEQTEDFRAIWGTIINIQDTMKLFRDFLMGFKPKYRTTHDRNRGVPTAAFTSPEESEVVIYENYLRQMRRTGQNILNVDAVNIRAYPKTERFYTWLQKFPEEVIPAMDQVLGDLMIELAVSDQEAGMYGMEGEAGDEELQDMKEMKFRVRVFGYPSINMRDLNPSDTDKLVCIKGLVIRATPIIPEMLTAFFRCLTCGHTMQQSIERGRIDEPARCPREVCMALGNMSLIHNRCMFADRQVIRLQETPDAVPDGQTPHTVTLSLYDELVDVSKPGDRIVVTGVFRTTPSRVNTRQRTMKSLFKTYLDVVHITIGQSGSLGVDRSTRGGPNDRIPGVGGAGDIGSADDEMNIEGADGRKTRQAEMQEKIMELGQRPDIYELLSRSLAPSIWEMEDVKKGILLQLFGGTNKSIARGGGGGGPRYRGDINVLLVGDPGTSKSQILQYVHKIAPRGVYTSGKGSSAVGLTAYVTRDPDTKQLVLESGALVLSDGGVCCIDEFDKMSDATRSVLHEVMEQQTVSIAKAGIITTLNARTSILAAANPVGSKYDVDMPITRNIDLPPTLISRFDLLYLVLDQVDENMDRKLAQHLVGLYLHDTHTENAQEILPLHELANYIEYARGRIHPVISEDAGAELVRSYVEMRSLGIEDRSSSEKRITATTRQLESMIRLSEGHARMRLSKDVELEDVQEAYRLMKEAIRTSAMDPRTGKIDMGLLNTGTGSGQRKQMDDMRREVLSLLSANRAVKWADAFKQLSGQSSIKIDAAEFGEVIKLMENEGVVKVIGEREKRVIRKME</sequence>
<dbReference type="SMART" id="SM00350">
    <property type="entry name" value="MCM"/>
    <property type="match status" value="1"/>
</dbReference>
<dbReference type="Pfam" id="PF17207">
    <property type="entry name" value="MCM_OB"/>
    <property type="match status" value="1"/>
</dbReference>
<dbReference type="InterPro" id="IPR008047">
    <property type="entry name" value="MCM_4"/>
</dbReference>
<dbReference type="GO" id="GO:0031261">
    <property type="term" value="C:DNA replication preinitiation complex"/>
    <property type="evidence" value="ECO:0007669"/>
    <property type="project" value="UniProtKB-ARBA"/>
</dbReference>
<proteinExistence type="inferred from homology"/>
<evidence type="ECO:0000256" key="6">
    <source>
        <dbReference type="ARBA" id="ARBA00022806"/>
    </source>
</evidence>
<dbReference type="Gene3D" id="3.30.1640.10">
    <property type="entry name" value="mini-chromosome maintenance (MCM) complex, chain A, domain 1"/>
    <property type="match status" value="1"/>
</dbReference>
<dbReference type="Pfam" id="PF21128">
    <property type="entry name" value="WHD_MCM4"/>
    <property type="match status" value="1"/>
</dbReference>
<dbReference type="Gene3D" id="3.40.50.300">
    <property type="entry name" value="P-loop containing nucleotide triphosphate hydrolases"/>
    <property type="match status" value="1"/>
</dbReference>
<comment type="similarity">
    <text evidence="2 10">Belongs to the MCM family.</text>
</comment>
<feature type="region of interest" description="Disordered" evidence="12">
    <location>
        <begin position="1"/>
        <end position="177"/>
    </location>
</feature>
<evidence type="ECO:0000256" key="2">
    <source>
        <dbReference type="ARBA" id="ARBA00008010"/>
    </source>
</evidence>
<dbReference type="GO" id="GO:0016887">
    <property type="term" value="F:ATP hydrolysis activity"/>
    <property type="evidence" value="ECO:0007669"/>
    <property type="project" value="RHEA"/>
</dbReference>
<dbReference type="FunFam" id="3.40.50.300:FF:000217">
    <property type="entry name" value="DNA helicase"/>
    <property type="match status" value="1"/>
</dbReference>